<dbReference type="EMBL" id="PYIX02000004">
    <property type="protein sequence ID" value="RFC84800.1"/>
    <property type="molecule type" value="Genomic_DNA"/>
</dbReference>
<comment type="caution">
    <text evidence="1">The sequence shown here is derived from an EMBL/GenBank/DDBJ whole genome shotgun (WGS) entry which is preliminary data.</text>
</comment>
<gene>
    <name evidence="1" type="ORF">C9E89_004320</name>
</gene>
<evidence type="ECO:0000313" key="2">
    <source>
        <dbReference type="Proteomes" id="UP000240957"/>
    </source>
</evidence>
<dbReference type="OrthoDB" id="9886769at2"/>
<sequence length="97" mass="10984">MLVVRWSGGQVVRWSGGQVVRWSGGQVVRWSGGQVVRWSGGQVIASQSKILERYFPLPKGTPRQNHQCGFKSEHRQLRQQSSSTILNDYPLFSKKSI</sequence>
<dbReference type="Proteomes" id="UP000240957">
    <property type="component" value="Unassembled WGS sequence"/>
</dbReference>
<reference evidence="1 2" key="1">
    <citation type="submission" date="2018-08" db="EMBL/GenBank/DDBJ databases">
        <title>The draft genome of Acinetobacter sichuanensis strain WCHAc060041.</title>
        <authorList>
            <person name="Qin J."/>
            <person name="Feng Y."/>
            <person name="Zong Z."/>
        </authorList>
    </citation>
    <scope>NUCLEOTIDE SEQUENCE [LARGE SCALE GENOMIC DNA]</scope>
    <source>
        <strain evidence="1 2">WCHAc060041</strain>
    </source>
</reference>
<evidence type="ECO:0000313" key="1">
    <source>
        <dbReference type="EMBL" id="RFC84800.1"/>
    </source>
</evidence>
<dbReference type="AlphaFoldDB" id="A0A371YTK5"/>
<name>A0A371YTK5_9GAMM</name>
<accession>A0A371YTK5</accession>
<proteinExistence type="predicted"/>
<protein>
    <submittedName>
        <fullName evidence="1">Uncharacterized protein</fullName>
    </submittedName>
</protein>
<organism evidence="1 2">
    <name type="scientific">Acinetobacter sichuanensis</name>
    <dbReference type="NCBI Taxonomy" id="2136183"/>
    <lineage>
        <taxon>Bacteria</taxon>
        <taxon>Pseudomonadati</taxon>
        <taxon>Pseudomonadota</taxon>
        <taxon>Gammaproteobacteria</taxon>
        <taxon>Moraxellales</taxon>
        <taxon>Moraxellaceae</taxon>
        <taxon>Acinetobacter</taxon>
    </lineage>
</organism>